<feature type="transmembrane region" description="Helical" evidence="1">
    <location>
        <begin position="43"/>
        <end position="60"/>
    </location>
</feature>
<comment type="caution">
    <text evidence="4">The sequence shown here is derived from an EMBL/GenBank/DDBJ whole genome shotgun (WGS) entry which is preliminary data.</text>
</comment>
<dbReference type="Pfam" id="PF01757">
    <property type="entry name" value="Acyl_transf_3"/>
    <property type="match status" value="1"/>
</dbReference>
<evidence type="ECO:0000259" key="2">
    <source>
        <dbReference type="Pfam" id="PF01757"/>
    </source>
</evidence>
<evidence type="ECO:0000256" key="1">
    <source>
        <dbReference type="SAM" id="Phobius"/>
    </source>
</evidence>
<dbReference type="PANTHER" id="PTHR37312">
    <property type="entry name" value="MEMBRANE-BOUND ACYLTRANSFERASE YKRP-RELATED"/>
    <property type="match status" value="1"/>
</dbReference>
<dbReference type="PANTHER" id="PTHR37312:SF1">
    <property type="entry name" value="MEMBRANE-BOUND ACYLTRANSFERASE YKRP-RELATED"/>
    <property type="match status" value="1"/>
</dbReference>
<dbReference type="GO" id="GO:0016747">
    <property type="term" value="F:acyltransferase activity, transferring groups other than amino-acyl groups"/>
    <property type="evidence" value="ECO:0007669"/>
    <property type="project" value="InterPro"/>
</dbReference>
<sequence length="362" mass="41908">MTKRVENLNTNKNRELWVDYARGLALIMVILAHSQIPWKLFRFVSYVIVVFPFLTGYLMKDMSFKDFFAKRITLVISYYYIGLISYILWIFLVPEAFRKADNLTYLKNFLLVRTDLLDKIPLPIVPLWYLVFLFVAEFMLIAFRKLHILPYAIAVGILLRFFYPGALPFKIDVALSGLYMFYLGNLAKKRRTTLERFNGLIGSVGLITWMIVALYVDGTSWNIDYYGTNPLLTFFGEIGTAMCFFSVGIIIERFVNISKNANNLLRRFFAKYVLGIPRLFSDNAIFAFGYHILVGGLTILVTMALGFAVTEETLRAYWYIAFALTFGVMVLLMVLLPKPIKLLLTQPDSFLKWLEKDRSSRK</sequence>
<evidence type="ECO:0000313" key="4">
    <source>
        <dbReference type="EMBL" id="HGU42751.1"/>
    </source>
</evidence>
<dbReference type="InterPro" id="IPR052734">
    <property type="entry name" value="Nod_factor_acetyltransferase"/>
</dbReference>
<keyword evidence="1" id="KW-0472">Membrane</keyword>
<protein>
    <recommendedName>
        <fullName evidence="2">Acyltransferase 3 domain-containing protein</fullName>
    </recommendedName>
</protein>
<feature type="transmembrane region" description="Helical" evidence="1">
    <location>
        <begin position="169"/>
        <end position="187"/>
    </location>
</feature>
<feature type="transmembrane region" description="Helical" evidence="1">
    <location>
        <begin position="288"/>
        <end position="310"/>
    </location>
</feature>
<reference evidence="4" key="1">
    <citation type="journal article" date="2020" name="mSystems">
        <title>Genome- and Community-Level Interaction Insights into Carbon Utilization and Element Cycling Functions of Hydrothermarchaeota in Hydrothermal Sediment.</title>
        <authorList>
            <person name="Zhou Z."/>
            <person name="Liu Y."/>
            <person name="Xu W."/>
            <person name="Pan J."/>
            <person name="Luo Z.H."/>
            <person name="Li M."/>
        </authorList>
    </citation>
    <scope>NUCLEOTIDE SEQUENCE [LARGE SCALE GENOMIC DNA]</scope>
    <source>
        <strain evidence="4">SpSt-604</strain>
        <strain evidence="3">SpSt-640</strain>
    </source>
</reference>
<gene>
    <name evidence="4" type="ORF">ENT72_07555</name>
    <name evidence="3" type="ORF">ENU12_09110</name>
</gene>
<dbReference type="EMBL" id="DSZT01000246">
    <property type="protein sequence ID" value="HGU42751.1"/>
    <property type="molecule type" value="Genomic_DNA"/>
</dbReference>
<feature type="transmembrane region" description="Helical" evidence="1">
    <location>
        <begin position="72"/>
        <end position="92"/>
    </location>
</feature>
<feature type="transmembrane region" description="Helical" evidence="1">
    <location>
        <begin position="316"/>
        <end position="336"/>
    </location>
</feature>
<dbReference type="InterPro" id="IPR002656">
    <property type="entry name" value="Acyl_transf_3_dom"/>
</dbReference>
<keyword evidence="1" id="KW-0812">Transmembrane</keyword>
<name>A0A7C4WCY9_FERPE</name>
<feature type="transmembrane region" description="Helical" evidence="1">
    <location>
        <begin position="120"/>
        <end position="141"/>
    </location>
</feature>
<organism evidence="4">
    <name type="scientific">Fervidobacterium pennivorans</name>
    <dbReference type="NCBI Taxonomy" id="93466"/>
    <lineage>
        <taxon>Bacteria</taxon>
        <taxon>Thermotogati</taxon>
        <taxon>Thermotogota</taxon>
        <taxon>Thermotogae</taxon>
        <taxon>Thermotogales</taxon>
        <taxon>Fervidobacteriaceae</taxon>
        <taxon>Fervidobacterium</taxon>
    </lineage>
</organism>
<feature type="domain" description="Acyltransferase 3" evidence="2">
    <location>
        <begin position="16"/>
        <end position="333"/>
    </location>
</feature>
<proteinExistence type="predicted"/>
<dbReference type="EMBL" id="DTBH01000189">
    <property type="protein sequence ID" value="HGQ78034.1"/>
    <property type="molecule type" value="Genomic_DNA"/>
</dbReference>
<evidence type="ECO:0000313" key="3">
    <source>
        <dbReference type="EMBL" id="HGQ78034.1"/>
    </source>
</evidence>
<dbReference type="AlphaFoldDB" id="A0A7C4WCY9"/>
<accession>A0A7C4WCY9</accession>
<feature type="transmembrane region" description="Helical" evidence="1">
    <location>
        <begin position="231"/>
        <end position="251"/>
    </location>
</feature>
<keyword evidence="1" id="KW-1133">Transmembrane helix</keyword>
<feature type="transmembrane region" description="Helical" evidence="1">
    <location>
        <begin position="199"/>
        <end position="216"/>
    </location>
</feature>